<organism evidence="1 2">
    <name type="scientific">Amycolatopsis roodepoortensis</name>
    <dbReference type="NCBI Taxonomy" id="700274"/>
    <lineage>
        <taxon>Bacteria</taxon>
        <taxon>Bacillati</taxon>
        <taxon>Actinomycetota</taxon>
        <taxon>Actinomycetes</taxon>
        <taxon>Pseudonocardiales</taxon>
        <taxon>Pseudonocardiaceae</taxon>
        <taxon>Amycolatopsis</taxon>
    </lineage>
</organism>
<reference evidence="1 2" key="1">
    <citation type="submission" date="2020-10" db="EMBL/GenBank/DDBJ databases">
        <title>Sequencing the genomes of 1000 actinobacteria strains.</title>
        <authorList>
            <person name="Klenk H.-P."/>
        </authorList>
    </citation>
    <scope>NUCLEOTIDE SEQUENCE [LARGE SCALE GENOMIC DNA]</scope>
    <source>
        <strain evidence="1 2">DSM 46661</strain>
    </source>
</reference>
<dbReference type="RefSeq" id="WP_191334912.1">
    <property type="nucleotide sequence ID" value="NZ_JADBEJ010000003.1"/>
</dbReference>
<proteinExistence type="predicted"/>
<dbReference type="Proteomes" id="UP000656548">
    <property type="component" value="Unassembled WGS sequence"/>
</dbReference>
<evidence type="ECO:0000313" key="1">
    <source>
        <dbReference type="EMBL" id="MBE1575036.1"/>
    </source>
</evidence>
<protein>
    <submittedName>
        <fullName evidence="1">Uncharacterized protein</fullName>
    </submittedName>
</protein>
<comment type="caution">
    <text evidence="1">The sequence shown here is derived from an EMBL/GenBank/DDBJ whole genome shotgun (WGS) entry which is preliminary data.</text>
</comment>
<dbReference type="EMBL" id="JADBEJ010000003">
    <property type="protein sequence ID" value="MBE1575036.1"/>
    <property type="molecule type" value="Genomic_DNA"/>
</dbReference>
<name>A0ABR9L4F6_9PSEU</name>
<gene>
    <name evidence="1" type="ORF">H4W30_002083</name>
</gene>
<evidence type="ECO:0000313" key="2">
    <source>
        <dbReference type="Proteomes" id="UP000656548"/>
    </source>
</evidence>
<sequence>MSNEQSTEDETETTDFAVMLAQLAKGKSNTQLSEELRAVVAGVAKTHKNGKLTVTIHVKPQPKVAGAVIVSAVSKATVPVFEQAAEILYATNDGDLVRDDPQQHRLY</sequence>
<keyword evidence="2" id="KW-1185">Reference proteome</keyword>
<accession>A0ABR9L4F6</accession>